<feature type="transmembrane region" description="Helical" evidence="3">
    <location>
        <begin position="959"/>
        <end position="978"/>
    </location>
</feature>
<evidence type="ECO:0000256" key="1">
    <source>
        <dbReference type="ARBA" id="ARBA00022741"/>
    </source>
</evidence>
<comment type="caution">
    <text evidence="6">The sequence shown here is derived from an EMBL/GenBank/DDBJ whole genome shotgun (WGS) entry which is preliminary data.</text>
</comment>
<sequence>MFSRNNCSIELIPNENLSSLNKLILLSKKNLKYLKRVQCCYSIPIILFELFIPLIFILIILYFSHYYFNKNNLNEIFFEKNQYNKCSQYSLKEFEEKKHFLSFDHCLNNENDLFIDKYNEINLIIRYLKQSDHNKDFSQKFLHKFSQKVHSKNCLSKKKFHIKLWNDLSMKNLNDNSILFNETNGLNLIININELSIELFQYDLIVQIIPNDLFLQKILNKIDFSFLNRHQHPSEQFDLFQNKFPPYSNLKLFVDSIYISLILDDDDFDIPLIDFLVLPCPSYRCDKSIPTRWSFLLMELILSITFVFYSFIIIYFLIKDKSMKIKQIIQLIHIQPFIYYLSAALIHFFILQFITFTISGQYGIPSSWNFPFSIQYWIQHFNLNQMNLFQKKYSDETFRSSSSSSSSEDEFHENENNLIVEIDSLYKSFGETNQFVLNNIHFNLYQNQITTLLGHNGAGKTTIMNILCGIYEQTYGSIKIFNYDTKYHMDYLRQFISYCPQHDILFDLLTVEEQIYFYIIAKGYSKDKETICSDFLEKVNLTNDRNTFCKNLSGGMKRRLSIACAFIGNTKLVLLDEPSSGLDPINRRNLWSWIQSMKENRTILLTTHFLEEADVLSDRIIILSNGKIIANDTNNQLKFIYGTGYKLILNTLNNSLNKNIFKIINEIFLNSNIQSEINNQLIIQTNETQSNLFIKLFSQLDLLKENNLILNYGLTNTTLDDVYFHLINKSEDKMEKDEENRDLIENNCLEIFNKSNVYENFQFYLSQYEGLLIKSFLIYSRSLIFFFFICFLTFFIKILIEEKNENIQIKYSFNDLSHLNKHYIFLSFINNKQENYEIIHKINKSIHKYSPHTHLLILNNITNIIQFNQFFLGKYIFMIDHSLTETFSLDGRKSVESRYLNEYVGIFIENADKICVLTSHLLIGYEWLPVIIEYLCKGSCRISSELIFLENNLNKKLQINFIEFIKNFSLFSCFYLIYPGEKSLFYLLTYYLIYIYIFILLNNENNQLIKLLKIFGLNPLIYWTSNYFFHLLLTSFYSFIIYFIFSFNQYYETNSLSLTLKQILYENNIFIEKNFFLLTFIISLSTLPFIYLITKIIKNDLIGGLLIYLMLILIEIFDLILCVILIMRKSQSWELEILYWLMNIIFPSLNSKRLISIILNKSSNDLCKIILNDENILLKFGSIRRTNENDYLIYLLINLFQIIFFFFFLYLIDMNKFNKKIHLNVDEEDFNEDDIDEDVLEERNHIDIELNPFVCYDLIKKYSSQSNLILNHLTFHVEKGECFGLLGFNGAGKTSLFKIIVGEEKPTNGSIYLNGKNYENIFNGVSRDIGYCPQYNCFISKLTLEEHFYLFARLRGIFSFKIQQIICSLSNIFLLDLYLKKYIHQLSGGTIRRYHTAAAFIASPTIILLDEPTTGVDPYSCHKMREIFLYALNNEITLILTSHSMEECELLCRRIGILSNGQFKSYGYIENLKNKFGNIYTIFIKFKFNFQIKSFYFYLKKYLNIKIYNKTDKTIIYQVENSSPAKLFQLIEQIKDEFCIETYSIQQMTLEQIFFSLQNSDQ</sequence>
<feature type="transmembrane region" description="Helical" evidence="3">
    <location>
        <begin position="1075"/>
        <end position="1093"/>
    </location>
</feature>
<evidence type="ECO:0000256" key="3">
    <source>
        <dbReference type="SAM" id="Phobius"/>
    </source>
</evidence>
<dbReference type="SUPFAM" id="SSF52540">
    <property type="entry name" value="P-loop containing nucleoside triphosphate hydrolases"/>
    <property type="match status" value="2"/>
</dbReference>
<keyword evidence="7" id="KW-1185">Reference proteome</keyword>
<dbReference type="PANTHER" id="PTHR19229">
    <property type="entry name" value="ATP-BINDING CASSETTE TRANSPORTER SUBFAMILY A ABCA"/>
    <property type="match status" value="1"/>
</dbReference>
<dbReference type="InterPro" id="IPR017871">
    <property type="entry name" value="ABC_transporter-like_CS"/>
</dbReference>
<dbReference type="Gene3D" id="3.40.50.300">
    <property type="entry name" value="P-loop containing nucleotide triphosphate hydrolases"/>
    <property type="match status" value="2"/>
</dbReference>
<dbReference type="SMART" id="SM00382">
    <property type="entry name" value="AAA"/>
    <property type="match status" value="2"/>
</dbReference>
<dbReference type="FunFam" id="3.40.50.300:FF:002275">
    <property type="entry name" value="ATP-binding cassette, subfamily A (ABC1), member 16"/>
    <property type="match status" value="1"/>
</dbReference>
<dbReference type="InterPro" id="IPR003439">
    <property type="entry name" value="ABC_transporter-like_ATP-bd"/>
</dbReference>
<protein>
    <recommendedName>
        <fullName evidence="4">ABC transporter domain-containing protein</fullName>
    </recommendedName>
</protein>
<keyword evidence="1" id="KW-0547">Nucleotide-binding</keyword>
<feature type="transmembrane region" description="Helical" evidence="3">
    <location>
        <begin position="984"/>
        <end position="1001"/>
    </location>
</feature>
<dbReference type="GO" id="GO:0140359">
    <property type="term" value="F:ABC-type transporter activity"/>
    <property type="evidence" value="ECO:0007669"/>
    <property type="project" value="InterPro"/>
</dbReference>
<feature type="transmembrane region" description="Helical" evidence="3">
    <location>
        <begin position="39"/>
        <end position="63"/>
    </location>
</feature>
<feature type="transmembrane region" description="Helical" evidence="3">
    <location>
        <begin position="1021"/>
        <end position="1045"/>
    </location>
</feature>
<evidence type="ECO:0000313" key="7">
    <source>
        <dbReference type="Proteomes" id="UP000663832"/>
    </source>
</evidence>
<dbReference type="OrthoDB" id="10058545at2759"/>
<feature type="transmembrane region" description="Helical" evidence="3">
    <location>
        <begin position="337"/>
        <end position="358"/>
    </location>
</feature>
<feature type="transmembrane region" description="Helical" evidence="3">
    <location>
        <begin position="1105"/>
        <end position="1127"/>
    </location>
</feature>
<evidence type="ECO:0000259" key="4">
    <source>
        <dbReference type="PROSITE" id="PS50893"/>
    </source>
</evidence>
<dbReference type="InterPro" id="IPR003593">
    <property type="entry name" value="AAA+_ATPase"/>
</dbReference>
<gene>
    <name evidence="5" type="ORF">BJG266_LOCUS37791</name>
    <name evidence="6" type="ORF">QVE165_LOCUS54676</name>
</gene>
<dbReference type="GO" id="GO:0016887">
    <property type="term" value="F:ATP hydrolysis activity"/>
    <property type="evidence" value="ECO:0007669"/>
    <property type="project" value="InterPro"/>
</dbReference>
<feature type="transmembrane region" description="Helical" evidence="3">
    <location>
        <begin position="293"/>
        <end position="317"/>
    </location>
</feature>
<dbReference type="GO" id="GO:0016020">
    <property type="term" value="C:membrane"/>
    <property type="evidence" value="ECO:0007669"/>
    <property type="project" value="InterPro"/>
</dbReference>
<dbReference type="CDD" id="cd03263">
    <property type="entry name" value="ABC_subfamily_A"/>
    <property type="match status" value="2"/>
</dbReference>
<dbReference type="GO" id="GO:0005524">
    <property type="term" value="F:ATP binding"/>
    <property type="evidence" value="ECO:0007669"/>
    <property type="project" value="UniProtKB-KW"/>
</dbReference>
<organism evidence="6 7">
    <name type="scientific">Adineta steineri</name>
    <dbReference type="NCBI Taxonomy" id="433720"/>
    <lineage>
        <taxon>Eukaryota</taxon>
        <taxon>Metazoa</taxon>
        <taxon>Spiralia</taxon>
        <taxon>Gnathifera</taxon>
        <taxon>Rotifera</taxon>
        <taxon>Eurotatoria</taxon>
        <taxon>Bdelloidea</taxon>
        <taxon>Adinetida</taxon>
        <taxon>Adinetidae</taxon>
        <taxon>Adineta</taxon>
    </lineage>
</organism>
<dbReference type="InterPro" id="IPR026082">
    <property type="entry name" value="ABCA"/>
</dbReference>
<dbReference type="Proteomes" id="UP000663832">
    <property type="component" value="Unassembled WGS sequence"/>
</dbReference>
<name>A0A816BWW1_9BILA</name>
<keyword evidence="3" id="KW-0472">Membrane</keyword>
<feature type="domain" description="ABC transporter" evidence="4">
    <location>
        <begin position="1253"/>
        <end position="1485"/>
    </location>
</feature>
<keyword evidence="2" id="KW-0067">ATP-binding</keyword>
<feature type="transmembrane region" description="Helical" evidence="3">
    <location>
        <begin position="1191"/>
        <end position="1212"/>
    </location>
</feature>
<accession>A0A816BWW1</accession>
<keyword evidence="3" id="KW-0812">Transmembrane</keyword>
<reference evidence="6" key="1">
    <citation type="submission" date="2021-02" db="EMBL/GenBank/DDBJ databases">
        <authorList>
            <person name="Nowell W R."/>
        </authorList>
    </citation>
    <scope>NUCLEOTIDE SEQUENCE</scope>
</reference>
<dbReference type="EMBL" id="CAJNOM010001642">
    <property type="protein sequence ID" value="CAF1615057.1"/>
    <property type="molecule type" value="Genomic_DNA"/>
</dbReference>
<dbReference type="PROSITE" id="PS50893">
    <property type="entry name" value="ABC_TRANSPORTER_2"/>
    <property type="match status" value="2"/>
</dbReference>
<evidence type="ECO:0000256" key="2">
    <source>
        <dbReference type="ARBA" id="ARBA00022840"/>
    </source>
</evidence>
<evidence type="ECO:0000313" key="5">
    <source>
        <dbReference type="EMBL" id="CAF1403484.1"/>
    </source>
</evidence>
<dbReference type="InterPro" id="IPR027417">
    <property type="entry name" value="P-loop_NTPase"/>
</dbReference>
<dbReference type="PANTHER" id="PTHR19229:SF250">
    <property type="entry name" value="ABC TRANSPORTER DOMAIN-CONTAINING PROTEIN-RELATED"/>
    <property type="match status" value="1"/>
</dbReference>
<dbReference type="PROSITE" id="PS00211">
    <property type="entry name" value="ABC_TRANSPORTER_1"/>
    <property type="match status" value="1"/>
</dbReference>
<dbReference type="Pfam" id="PF00005">
    <property type="entry name" value="ABC_tran"/>
    <property type="match status" value="2"/>
</dbReference>
<keyword evidence="3" id="KW-1133">Transmembrane helix</keyword>
<feature type="transmembrane region" description="Helical" evidence="3">
    <location>
        <begin position="776"/>
        <end position="800"/>
    </location>
</feature>
<proteinExistence type="predicted"/>
<feature type="domain" description="ABC transporter" evidence="4">
    <location>
        <begin position="420"/>
        <end position="650"/>
    </location>
</feature>
<evidence type="ECO:0000313" key="6">
    <source>
        <dbReference type="EMBL" id="CAF1615057.1"/>
    </source>
</evidence>
<dbReference type="Proteomes" id="UP000663877">
    <property type="component" value="Unassembled WGS sequence"/>
</dbReference>
<dbReference type="EMBL" id="CAJNOI010001316">
    <property type="protein sequence ID" value="CAF1403484.1"/>
    <property type="molecule type" value="Genomic_DNA"/>
</dbReference>
<dbReference type="GO" id="GO:0005319">
    <property type="term" value="F:lipid transporter activity"/>
    <property type="evidence" value="ECO:0007669"/>
    <property type="project" value="TreeGrafter"/>
</dbReference>